<reference evidence="1 2" key="1">
    <citation type="journal article" date="2014" name="Genome Announc.">
        <title>Draft genome sequences of eight enterohepatic helicobacter species isolated from both laboratory and wild rodents.</title>
        <authorList>
            <person name="Sheh A."/>
            <person name="Shen Z."/>
            <person name="Fox J.G."/>
        </authorList>
    </citation>
    <scope>NUCLEOTIDE SEQUENCE [LARGE SCALE GENOMIC DNA]</scope>
    <source>
        <strain evidence="1 2">ATCC 49320</strain>
    </source>
</reference>
<comment type="caution">
    <text evidence="1">The sequence shown here is derived from an EMBL/GenBank/DDBJ whole genome shotgun (WGS) entry which is preliminary data.</text>
</comment>
<dbReference type="AlphaFoldDB" id="A0A4U8UBX2"/>
<evidence type="ECO:0000313" key="1">
    <source>
        <dbReference type="EMBL" id="TLE10371.1"/>
    </source>
</evidence>
<proteinExistence type="predicted"/>
<organism evidence="1 2">
    <name type="scientific">Helicobacter bilis</name>
    <dbReference type="NCBI Taxonomy" id="37372"/>
    <lineage>
        <taxon>Bacteria</taxon>
        <taxon>Pseudomonadati</taxon>
        <taxon>Campylobacterota</taxon>
        <taxon>Epsilonproteobacteria</taxon>
        <taxon>Campylobacterales</taxon>
        <taxon>Helicobacteraceae</taxon>
        <taxon>Helicobacter</taxon>
    </lineage>
</organism>
<protein>
    <submittedName>
        <fullName evidence="1">Thiamine-phosphate pyrophosphorylase</fullName>
    </submittedName>
</protein>
<dbReference type="Proteomes" id="UP000029857">
    <property type="component" value="Unassembled WGS sequence"/>
</dbReference>
<name>A0A4U8UBX2_9HELI</name>
<gene>
    <name evidence="1" type="ORF">LS79_006120</name>
</gene>
<evidence type="ECO:0000313" key="2">
    <source>
        <dbReference type="Proteomes" id="UP000029857"/>
    </source>
</evidence>
<dbReference type="EMBL" id="JRPJ02000018">
    <property type="protein sequence ID" value="TLE10371.1"/>
    <property type="molecule type" value="Genomic_DNA"/>
</dbReference>
<dbReference type="Pfam" id="PF17792">
    <property type="entry name" value="ThiD2"/>
    <property type="match status" value="1"/>
</dbReference>
<dbReference type="InterPro" id="IPR041397">
    <property type="entry name" value="ThiD2"/>
</dbReference>
<dbReference type="RefSeq" id="WP_034562323.1">
    <property type="nucleotide sequence ID" value="NZ_CAMCCI010000014.1"/>
</dbReference>
<sequence>MNTDKTHTILRILDANLNRLQEGIRVVEDIFRYVYDNKEITYTLKQMRHKAILQHTDLLLQARDVECDIAKGSIDTEIERLDLAAILHANFHRICESARVLEECLKLKECQKFGKSQTFKSLRYEAYNLHVIANKIIVDNACK</sequence>
<accession>A0A4U8UBX2</accession>